<dbReference type="GO" id="GO:0022857">
    <property type="term" value="F:transmembrane transporter activity"/>
    <property type="evidence" value="ECO:0007669"/>
    <property type="project" value="InterPro"/>
</dbReference>
<dbReference type="PANTHER" id="PTHR23513">
    <property type="entry name" value="INTEGRAL MEMBRANE EFFLUX PROTEIN-RELATED"/>
    <property type="match status" value="1"/>
</dbReference>
<gene>
    <name evidence="9" type="ORF">SAMN04488541_10063</name>
</gene>
<evidence type="ECO:0000256" key="7">
    <source>
        <dbReference type="SAM" id="Phobius"/>
    </source>
</evidence>
<evidence type="ECO:0000256" key="5">
    <source>
        <dbReference type="ARBA" id="ARBA00022989"/>
    </source>
</evidence>
<evidence type="ECO:0000256" key="2">
    <source>
        <dbReference type="ARBA" id="ARBA00022448"/>
    </source>
</evidence>
<dbReference type="Pfam" id="PF05977">
    <property type="entry name" value="MFS_3"/>
    <property type="match status" value="1"/>
</dbReference>
<dbReference type="InterPro" id="IPR010290">
    <property type="entry name" value="TM_effector"/>
</dbReference>
<dbReference type="GO" id="GO:0005886">
    <property type="term" value="C:plasma membrane"/>
    <property type="evidence" value="ECO:0007669"/>
    <property type="project" value="UniProtKB-SubCell"/>
</dbReference>
<feature type="transmembrane region" description="Helical" evidence="7">
    <location>
        <begin position="79"/>
        <end position="97"/>
    </location>
</feature>
<evidence type="ECO:0000256" key="1">
    <source>
        <dbReference type="ARBA" id="ARBA00004651"/>
    </source>
</evidence>
<evidence type="ECO:0000313" key="9">
    <source>
        <dbReference type="EMBL" id="SFE73924.1"/>
    </source>
</evidence>
<dbReference type="OrthoDB" id="7283966at2"/>
<feature type="transmembrane region" description="Helical" evidence="7">
    <location>
        <begin position="46"/>
        <end position="67"/>
    </location>
</feature>
<evidence type="ECO:0000313" key="10">
    <source>
        <dbReference type="Proteomes" id="UP000199513"/>
    </source>
</evidence>
<dbReference type="AlphaFoldDB" id="A0A1I2D099"/>
<feature type="domain" description="Major facilitator superfamily (MFS) profile" evidence="8">
    <location>
        <begin position="1"/>
        <end position="412"/>
    </location>
</feature>
<dbReference type="CDD" id="cd06173">
    <property type="entry name" value="MFS_MefA_like"/>
    <property type="match status" value="1"/>
</dbReference>
<dbReference type="EMBL" id="FONY01000006">
    <property type="protein sequence ID" value="SFE73924.1"/>
    <property type="molecule type" value="Genomic_DNA"/>
</dbReference>
<feature type="transmembrane region" description="Helical" evidence="7">
    <location>
        <begin position="296"/>
        <end position="319"/>
    </location>
</feature>
<dbReference type="STRING" id="1003.SAMN04488541_10063"/>
<organism evidence="9 10">
    <name type="scientific">Thermoflexibacter ruber</name>
    <dbReference type="NCBI Taxonomy" id="1003"/>
    <lineage>
        <taxon>Bacteria</taxon>
        <taxon>Pseudomonadati</taxon>
        <taxon>Bacteroidota</taxon>
        <taxon>Cytophagia</taxon>
        <taxon>Cytophagales</taxon>
        <taxon>Thermoflexibacteraceae</taxon>
        <taxon>Thermoflexibacter</taxon>
    </lineage>
</organism>
<feature type="transmembrane region" description="Helical" evidence="7">
    <location>
        <begin position="230"/>
        <end position="255"/>
    </location>
</feature>
<feature type="transmembrane region" description="Helical" evidence="7">
    <location>
        <begin position="382"/>
        <end position="402"/>
    </location>
</feature>
<protein>
    <submittedName>
        <fullName evidence="9">Predicted arabinose efflux permease, MFS family</fullName>
    </submittedName>
</protein>
<dbReference type="InterPro" id="IPR036259">
    <property type="entry name" value="MFS_trans_sf"/>
</dbReference>
<name>A0A1I2D099_9BACT</name>
<dbReference type="InterPro" id="IPR020846">
    <property type="entry name" value="MFS_dom"/>
</dbReference>
<dbReference type="PROSITE" id="PS50850">
    <property type="entry name" value="MFS"/>
    <property type="match status" value="1"/>
</dbReference>
<reference evidence="9 10" key="1">
    <citation type="submission" date="2016-10" db="EMBL/GenBank/DDBJ databases">
        <authorList>
            <person name="de Groot N.N."/>
        </authorList>
    </citation>
    <scope>NUCLEOTIDE SEQUENCE [LARGE SCALE GENOMIC DNA]</scope>
    <source>
        <strain>GEY</strain>
        <strain evidence="10">DSM 9560</strain>
    </source>
</reference>
<dbReference type="PANTHER" id="PTHR23513:SF9">
    <property type="entry name" value="ENTEROBACTIN EXPORTER ENTS"/>
    <property type="match status" value="1"/>
</dbReference>
<dbReference type="Proteomes" id="UP000199513">
    <property type="component" value="Unassembled WGS sequence"/>
</dbReference>
<keyword evidence="10" id="KW-1185">Reference proteome</keyword>
<accession>A0A1I2D099</accession>
<keyword evidence="4 7" id="KW-0812">Transmembrane</keyword>
<keyword evidence="2" id="KW-0813">Transport</keyword>
<feature type="transmembrane region" description="Helical" evidence="7">
    <location>
        <begin position="117"/>
        <end position="138"/>
    </location>
</feature>
<feature type="transmembrane region" description="Helical" evidence="7">
    <location>
        <begin position="18"/>
        <end position="40"/>
    </location>
</feature>
<dbReference type="SUPFAM" id="SSF103473">
    <property type="entry name" value="MFS general substrate transporter"/>
    <property type="match status" value="1"/>
</dbReference>
<proteinExistence type="predicted"/>
<dbReference type="Gene3D" id="1.20.1250.20">
    <property type="entry name" value="MFS general substrate transporter like domains"/>
    <property type="match status" value="1"/>
</dbReference>
<keyword evidence="5 7" id="KW-1133">Transmembrane helix</keyword>
<keyword evidence="3" id="KW-1003">Cell membrane</keyword>
<evidence type="ECO:0000256" key="3">
    <source>
        <dbReference type="ARBA" id="ARBA00022475"/>
    </source>
</evidence>
<dbReference type="RefSeq" id="WP_091540797.1">
    <property type="nucleotide sequence ID" value="NZ_FONY01000006.1"/>
</dbReference>
<comment type="subcellular location">
    <subcellularLocation>
        <location evidence="1">Cell membrane</location>
        <topology evidence="1">Multi-pass membrane protein</topology>
    </subcellularLocation>
</comment>
<evidence type="ECO:0000256" key="4">
    <source>
        <dbReference type="ARBA" id="ARBA00022692"/>
    </source>
</evidence>
<evidence type="ECO:0000256" key="6">
    <source>
        <dbReference type="ARBA" id="ARBA00023136"/>
    </source>
</evidence>
<feature type="transmembrane region" description="Helical" evidence="7">
    <location>
        <begin position="159"/>
        <end position="177"/>
    </location>
</feature>
<keyword evidence="6 7" id="KW-0472">Membrane</keyword>
<evidence type="ECO:0000259" key="8">
    <source>
        <dbReference type="PROSITE" id="PS50850"/>
    </source>
</evidence>
<sequence length="412" mass="44399">MSHDPYLALRLPEFRYYLAMRFCITLAVQIESVVVGWQIYEITKDPLSLGLIGLVEAIPAMSVTLYAGYLVDISNRRNIILITYIGLLLSAMALTFSTFDSYQTFIKEVGISRTAPIYLAIFITGLARGFLAPANFAFMSQIVSKEEMPSAVTWNSSNWQVATIGGPALAGLLYGFLGITITYSIQTVLVLFSIVFCLLIAAKPVPPKSDRLPIGQSLKEGIKFVFGNELIISAISLDLFAVLFGGAVALLPIFASDILHVGAEGLGFLRSAPAIGSVLMMFLITYRPVKRNAGGVLLWSVAGFGLCMIVFAISTNFWLSLLVLALSGAFDSISVIIRSTLLQTLTPENMKGRVSAVNSIFIGSSNEIGAFESGAAAKLMGVVPSVIFGGCMTLLVVAVTGWKAKKLRKLNF</sequence>
<feature type="transmembrane region" description="Helical" evidence="7">
    <location>
        <begin position="267"/>
        <end position="284"/>
    </location>
</feature>
<feature type="transmembrane region" description="Helical" evidence="7">
    <location>
        <begin position="183"/>
        <end position="202"/>
    </location>
</feature>